<protein>
    <submittedName>
        <fullName evidence="1">Uncharacterized protein</fullName>
    </submittedName>
</protein>
<dbReference type="PROSITE" id="PS51257">
    <property type="entry name" value="PROKAR_LIPOPROTEIN"/>
    <property type="match status" value="1"/>
</dbReference>
<name>A0A1F8CMG0_9BACT</name>
<comment type="caution">
    <text evidence="1">The sequence shown here is derived from an EMBL/GenBank/DDBJ whole genome shotgun (WGS) entry which is preliminary data.</text>
</comment>
<dbReference type="AlphaFoldDB" id="A0A1F8CMG0"/>
<accession>A0A1F8CMG0</accession>
<evidence type="ECO:0000313" key="2">
    <source>
        <dbReference type="Proteomes" id="UP000179241"/>
    </source>
</evidence>
<dbReference type="Proteomes" id="UP000179241">
    <property type="component" value="Unassembled WGS sequence"/>
</dbReference>
<proteinExistence type="predicted"/>
<gene>
    <name evidence="1" type="ORF">A2188_02370</name>
</gene>
<sequence length="126" mass="13379">MSLKNCFLTAGAIALVGCGGQQVGNDFVVTDADALADYFKCIKSGNFPTSGREERLVARALDLVEQSGGIVRREDEVKITGHGGVPVTIKIDGHEIIIAENLYTVEEKLMIRAAESVAASLAESLN</sequence>
<dbReference type="EMBL" id="MGHU01000017">
    <property type="protein sequence ID" value="OGM77527.1"/>
    <property type="molecule type" value="Genomic_DNA"/>
</dbReference>
<reference evidence="1 2" key="1">
    <citation type="journal article" date="2016" name="Nat. Commun.">
        <title>Thousands of microbial genomes shed light on interconnected biogeochemical processes in an aquifer system.</title>
        <authorList>
            <person name="Anantharaman K."/>
            <person name="Brown C.T."/>
            <person name="Hug L.A."/>
            <person name="Sharon I."/>
            <person name="Castelle C.J."/>
            <person name="Probst A.J."/>
            <person name="Thomas B.C."/>
            <person name="Singh A."/>
            <person name="Wilkins M.J."/>
            <person name="Karaoz U."/>
            <person name="Brodie E.L."/>
            <person name="Williams K.H."/>
            <person name="Hubbard S.S."/>
            <person name="Banfield J.F."/>
        </authorList>
    </citation>
    <scope>NUCLEOTIDE SEQUENCE [LARGE SCALE GENOMIC DNA]</scope>
</reference>
<organism evidence="1 2">
    <name type="scientific">Candidatus Woesebacteria bacterium RIFOXYA1_FULL_43_9</name>
    <dbReference type="NCBI Taxonomy" id="1802534"/>
    <lineage>
        <taxon>Bacteria</taxon>
        <taxon>Candidatus Woeseibacteriota</taxon>
    </lineage>
</organism>
<evidence type="ECO:0000313" key="1">
    <source>
        <dbReference type="EMBL" id="OGM77527.1"/>
    </source>
</evidence>